<dbReference type="AlphaFoldDB" id="A0A1S6IZP3"/>
<gene>
    <name evidence="2" type="ORF">B0537_14865</name>
</gene>
<dbReference type="SUPFAM" id="SSF143422">
    <property type="entry name" value="Transposase IS200-like"/>
    <property type="match status" value="1"/>
</dbReference>
<keyword evidence="3" id="KW-1185">Reference proteome</keyword>
<dbReference type="PANTHER" id="PTHR34322">
    <property type="entry name" value="TRANSPOSASE, Y1_TNP DOMAIN-CONTAINING"/>
    <property type="match status" value="1"/>
</dbReference>
<dbReference type="GO" id="GO:0004803">
    <property type="term" value="F:transposase activity"/>
    <property type="evidence" value="ECO:0007669"/>
    <property type="project" value="InterPro"/>
</dbReference>
<dbReference type="STRING" id="1833852.B0537_14865"/>
<organism evidence="2 3">
    <name type="scientific">Desulforamulus ferrireducens</name>
    <dbReference type="NCBI Taxonomy" id="1833852"/>
    <lineage>
        <taxon>Bacteria</taxon>
        <taxon>Bacillati</taxon>
        <taxon>Bacillota</taxon>
        <taxon>Clostridia</taxon>
        <taxon>Eubacteriales</taxon>
        <taxon>Peptococcaceae</taxon>
        <taxon>Desulforamulus</taxon>
    </lineage>
</organism>
<dbReference type="PANTHER" id="PTHR34322:SF2">
    <property type="entry name" value="TRANSPOSASE IS200-LIKE DOMAIN-CONTAINING PROTEIN"/>
    <property type="match status" value="1"/>
</dbReference>
<protein>
    <recommendedName>
        <fullName evidence="1">Transposase IS200-like domain-containing protein</fullName>
    </recommendedName>
</protein>
<evidence type="ECO:0000259" key="1">
    <source>
        <dbReference type="SMART" id="SM01321"/>
    </source>
</evidence>
<evidence type="ECO:0000313" key="2">
    <source>
        <dbReference type="EMBL" id="AQS60243.1"/>
    </source>
</evidence>
<dbReference type="Gene3D" id="3.30.70.1290">
    <property type="entry name" value="Transposase IS200-like"/>
    <property type="match status" value="1"/>
</dbReference>
<dbReference type="EMBL" id="CP019698">
    <property type="protein sequence ID" value="AQS60243.1"/>
    <property type="molecule type" value="Genomic_DNA"/>
</dbReference>
<accession>A0A1S6IZP3</accession>
<dbReference type="Gene3D" id="1.10.1750.10">
    <property type="match status" value="1"/>
</dbReference>
<dbReference type="RefSeq" id="WP_077715274.1">
    <property type="nucleotide sequence ID" value="NZ_CP019698.1"/>
</dbReference>
<evidence type="ECO:0000313" key="3">
    <source>
        <dbReference type="Proteomes" id="UP000189464"/>
    </source>
</evidence>
<dbReference type="KEGG" id="dfg:B0537_14865"/>
<dbReference type="InterPro" id="IPR010921">
    <property type="entry name" value="Trp_repressor/repl_initiator"/>
</dbReference>
<dbReference type="GO" id="GO:0043565">
    <property type="term" value="F:sequence-specific DNA binding"/>
    <property type="evidence" value="ECO:0007669"/>
    <property type="project" value="InterPro"/>
</dbReference>
<dbReference type="SMART" id="SM01321">
    <property type="entry name" value="Y1_Tnp"/>
    <property type="match status" value="1"/>
</dbReference>
<sequence>MARKQRVHYHGAIYHVIARGNNKDDIFKDNQDKQKYLVLLERYKKKYTFSLYAYVIMDNHFHLLIQVYETPLSKIMQGLQLSYTQYFNKKYTHVGHVFQQRYKAEICEGDQYLLMLIKYIHENPCRANIAGLSQYYWSSHKDYLKPESDLVDIKFPLSIFAAEGKIARQRYLEFMQVAKEVQLDGIKEELIVPERKSDPPEGKELKLRLDDIVEFAIGKSGMKREEVFVQTRQQRYVEVRRLIIYLSLSLKVATRSEVAKYLGMSQSNVTRAYNLYADNQENRAFGEKILKELESYALMQA</sequence>
<feature type="domain" description="Transposase IS200-like" evidence="1">
    <location>
        <begin position="9"/>
        <end position="123"/>
    </location>
</feature>
<dbReference type="OrthoDB" id="9788881at2"/>
<dbReference type="InterPro" id="IPR002686">
    <property type="entry name" value="Transposase_17"/>
</dbReference>
<proteinExistence type="predicted"/>
<dbReference type="Pfam" id="PF01797">
    <property type="entry name" value="Y1_Tnp"/>
    <property type="match status" value="1"/>
</dbReference>
<dbReference type="InterPro" id="IPR036515">
    <property type="entry name" value="Transposase_17_sf"/>
</dbReference>
<dbReference type="Proteomes" id="UP000189464">
    <property type="component" value="Chromosome"/>
</dbReference>
<name>A0A1S6IZP3_9FIRM</name>
<dbReference type="SUPFAM" id="SSF48295">
    <property type="entry name" value="TrpR-like"/>
    <property type="match status" value="1"/>
</dbReference>
<dbReference type="GO" id="GO:0006313">
    <property type="term" value="P:DNA transposition"/>
    <property type="evidence" value="ECO:0007669"/>
    <property type="project" value="InterPro"/>
</dbReference>
<reference evidence="2 3" key="1">
    <citation type="journal article" date="2016" name="Int. J. Syst. Evol. Microbiol.">
        <title>Desulfotomaculum ferrireducens sp. nov., a moderately thermophilic sulfate-reducing and dissimilatory Fe(III)-reducing bacterium isolated from compost.</title>
        <authorList>
            <person name="Yang G."/>
            <person name="Guo J."/>
            <person name="Zhuang L."/>
            <person name="Yuan Y."/>
            <person name="Zhou S."/>
        </authorList>
    </citation>
    <scope>NUCLEOTIDE SEQUENCE [LARGE SCALE GENOMIC DNA]</scope>
    <source>
        <strain evidence="2 3">GSS09</strain>
    </source>
</reference>